<evidence type="ECO:0000256" key="1">
    <source>
        <dbReference type="SAM" id="Phobius"/>
    </source>
</evidence>
<sequence length="67" mass="7787">MTKLIIFGLIVVYVGGVWKLWNGFERTNFNQTLSNRLSLSLLWPALFIANKSYRRNFRKALKGSSNH</sequence>
<keyword evidence="3" id="KW-1185">Reference proteome</keyword>
<dbReference type="EMBL" id="CP063311">
    <property type="protein sequence ID" value="QOV24431.1"/>
    <property type="molecule type" value="Genomic_DNA"/>
</dbReference>
<accession>A0A7S6RGI6</accession>
<keyword evidence="1" id="KW-1133">Transmembrane helix</keyword>
<gene>
    <name evidence="2" type="ORF">IM676_09505</name>
</gene>
<dbReference type="AlphaFoldDB" id="A0A7S6RGI6"/>
<protein>
    <submittedName>
        <fullName evidence="2">Uncharacterized protein</fullName>
    </submittedName>
</protein>
<dbReference type="RefSeq" id="WP_200989951.1">
    <property type="nucleotide sequence ID" value="NZ_CP063311.1"/>
</dbReference>
<evidence type="ECO:0000313" key="3">
    <source>
        <dbReference type="Proteomes" id="UP000593846"/>
    </source>
</evidence>
<dbReference type="Proteomes" id="UP000593846">
    <property type="component" value="Chromosome"/>
</dbReference>
<reference evidence="3" key="1">
    <citation type="submission" date="2020-10" db="EMBL/GenBank/DDBJ databases">
        <title>Genome-based taxonomic classification of the species Anabaenopsis elenkinii.</title>
        <authorList>
            <person name="Delbaje E."/>
            <person name="Andreote A.P.D."/>
            <person name="Pellegrinetti T.A."/>
            <person name="Cruz R.B."/>
            <person name="Branco L.H.Z."/>
            <person name="Fiore M.F."/>
        </authorList>
    </citation>
    <scope>NUCLEOTIDE SEQUENCE [LARGE SCALE GENOMIC DNA]</scope>
    <source>
        <strain evidence="3">CCIBt3563</strain>
    </source>
</reference>
<keyword evidence="1" id="KW-0812">Transmembrane</keyword>
<evidence type="ECO:0000313" key="2">
    <source>
        <dbReference type="EMBL" id="QOV24431.1"/>
    </source>
</evidence>
<proteinExistence type="predicted"/>
<organism evidence="2 3">
    <name type="scientific">Anabaenopsis elenkinii CCIBt3563</name>
    <dbReference type="NCBI Taxonomy" id="2779889"/>
    <lineage>
        <taxon>Bacteria</taxon>
        <taxon>Bacillati</taxon>
        <taxon>Cyanobacteriota</taxon>
        <taxon>Cyanophyceae</taxon>
        <taxon>Nostocales</taxon>
        <taxon>Nodulariaceae</taxon>
        <taxon>Anabaenopsis</taxon>
    </lineage>
</organism>
<keyword evidence="1" id="KW-0472">Membrane</keyword>
<name>A0A7S6RGI6_9CYAN</name>
<feature type="transmembrane region" description="Helical" evidence="1">
    <location>
        <begin position="5"/>
        <end position="21"/>
    </location>
</feature>
<dbReference type="KEGG" id="aee:IM676_09505"/>